<reference evidence="10" key="1">
    <citation type="submission" date="2017-04" db="EMBL/GenBank/DDBJ databases">
        <title>Population genomics of picophytoplankton unveils novel chromosome hypervariability.</title>
        <authorList>
            <consortium name="DOE Joint Genome Institute"/>
            <person name="Blanc-Mathieu R."/>
            <person name="Krasovec M."/>
            <person name="Hebrard M."/>
            <person name="Yau S."/>
            <person name="Desgranges E."/>
            <person name="Martin J."/>
            <person name="Schackwitz W."/>
            <person name="Kuo A."/>
            <person name="Salin G."/>
            <person name="Donnadieu C."/>
            <person name="Desdevises Y."/>
            <person name="Sanchez-Ferandin S."/>
            <person name="Moreau H."/>
            <person name="Rivals E."/>
            <person name="Grigoriev I.V."/>
            <person name="Grimsley N."/>
            <person name="Eyre-Walker A."/>
            <person name="Piganeau G."/>
        </authorList>
    </citation>
    <scope>NUCLEOTIDE SEQUENCE [LARGE SCALE GENOMIC DNA]</scope>
    <source>
        <strain evidence="10">RCC 1115</strain>
    </source>
</reference>
<dbReference type="Pfam" id="PF12738">
    <property type="entry name" value="PTCB-BRCT"/>
    <property type="match status" value="1"/>
</dbReference>
<feature type="compositionally biased region" description="Basic residues" evidence="7">
    <location>
        <begin position="249"/>
        <end position="258"/>
    </location>
</feature>
<evidence type="ECO:0000313" key="10">
    <source>
        <dbReference type="EMBL" id="OUS49443.1"/>
    </source>
</evidence>
<evidence type="ECO:0000259" key="9">
    <source>
        <dbReference type="PROSITE" id="PS50969"/>
    </source>
</evidence>
<dbReference type="PROSITE" id="PS50172">
    <property type="entry name" value="BRCT"/>
    <property type="match status" value="1"/>
</dbReference>
<dbReference type="SUPFAM" id="SSF56784">
    <property type="entry name" value="HAD-like"/>
    <property type="match status" value="1"/>
</dbReference>
<dbReference type="AlphaFoldDB" id="A0A1Y5IMS9"/>
<feature type="compositionally biased region" description="Acidic residues" evidence="7">
    <location>
        <begin position="155"/>
        <end position="175"/>
    </location>
</feature>
<dbReference type="PRINTS" id="PR01217">
    <property type="entry name" value="PRICHEXTENSN"/>
</dbReference>
<dbReference type="InterPro" id="IPR039189">
    <property type="entry name" value="Fcp1"/>
</dbReference>
<evidence type="ECO:0000256" key="1">
    <source>
        <dbReference type="ARBA" id="ARBA00004123"/>
    </source>
</evidence>
<feature type="region of interest" description="Disordered" evidence="7">
    <location>
        <begin position="240"/>
        <end position="267"/>
    </location>
</feature>
<feature type="region of interest" description="Disordered" evidence="7">
    <location>
        <begin position="1"/>
        <end position="179"/>
    </location>
</feature>
<dbReference type="SUPFAM" id="SSF52113">
    <property type="entry name" value="BRCT domain"/>
    <property type="match status" value="1"/>
</dbReference>
<dbReference type="PANTHER" id="PTHR23081">
    <property type="entry name" value="RNA POLYMERASE II CTD PHOSPHATASE"/>
    <property type="match status" value="1"/>
</dbReference>
<comment type="catalytic activity">
    <reaction evidence="6">
        <text>O-phospho-L-threonyl-[protein] + H2O = L-threonyl-[protein] + phosphate</text>
        <dbReference type="Rhea" id="RHEA:47004"/>
        <dbReference type="Rhea" id="RHEA-COMP:11060"/>
        <dbReference type="Rhea" id="RHEA-COMP:11605"/>
        <dbReference type="ChEBI" id="CHEBI:15377"/>
        <dbReference type="ChEBI" id="CHEBI:30013"/>
        <dbReference type="ChEBI" id="CHEBI:43474"/>
        <dbReference type="ChEBI" id="CHEBI:61977"/>
        <dbReference type="EC" id="3.1.3.16"/>
    </reaction>
</comment>
<dbReference type="PANTHER" id="PTHR23081:SF36">
    <property type="entry name" value="RNA POLYMERASE II SUBUNIT A C-TERMINAL DOMAIN PHOSPHATASE"/>
    <property type="match status" value="1"/>
</dbReference>
<dbReference type="Pfam" id="PF03031">
    <property type="entry name" value="NIF"/>
    <property type="match status" value="1"/>
</dbReference>
<dbReference type="eggNOG" id="KOG0323">
    <property type="taxonomic scope" value="Eukaryota"/>
</dbReference>
<dbReference type="EC" id="3.1.3.16" evidence="2"/>
<proteinExistence type="predicted"/>
<feature type="domain" description="FCP1 homology" evidence="9">
    <location>
        <begin position="274"/>
        <end position="462"/>
    </location>
</feature>
<dbReference type="GO" id="GO:0008420">
    <property type="term" value="F:RNA polymerase II CTD heptapeptide repeat phosphatase activity"/>
    <property type="evidence" value="ECO:0007669"/>
    <property type="project" value="InterPro"/>
</dbReference>
<gene>
    <name evidence="10" type="ORF">BE221DRAFT_143419</name>
</gene>
<keyword evidence="4" id="KW-0539">Nucleus</keyword>
<dbReference type="GO" id="GO:0005634">
    <property type="term" value="C:nucleus"/>
    <property type="evidence" value="ECO:0007669"/>
    <property type="project" value="UniProtKB-SubCell"/>
</dbReference>
<dbReference type="InterPro" id="IPR001357">
    <property type="entry name" value="BRCT_dom"/>
</dbReference>
<dbReference type="PROSITE" id="PS50969">
    <property type="entry name" value="FCP1"/>
    <property type="match status" value="1"/>
</dbReference>
<dbReference type="EMBL" id="KZ155771">
    <property type="protein sequence ID" value="OUS49443.1"/>
    <property type="molecule type" value="Genomic_DNA"/>
</dbReference>
<organism evidence="10">
    <name type="scientific">Ostreococcus tauri</name>
    <name type="common">Marine green alga</name>
    <dbReference type="NCBI Taxonomy" id="70448"/>
    <lineage>
        <taxon>Eukaryota</taxon>
        <taxon>Viridiplantae</taxon>
        <taxon>Chlorophyta</taxon>
        <taxon>Mamiellophyceae</taxon>
        <taxon>Mamiellales</taxon>
        <taxon>Bathycoccaceae</taxon>
        <taxon>Ostreococcus</taxon>
    </lineage>
</organism>
<dbReference type="SMART" id="SM00577">
    <property type="entry name" value="CPDc"/>
    <property type="match status" value="1"/>
</dbReference>
<dbReference type="CDD" id="cd17729">
    <property type="entry name" value="BRCT_CTDP1"/>
    <property type="match status" value="1"/>
</dbReference>
<comment type="catalytic activity">
    <reaction evidence="5">
        <text>O-phospho-L-seryl-[protein] + H2O = L-seryl-[protein] + phosphate</text>
        <dbReference type="Rhea" id="RHEA:20629"/>
        <dbReference type="Rhea" id="RHEA-COMP:9863"/>
        <dbReference type="Rhea" id="RHEA-COMP:11604"/>
        <dbReference type="ChEBI" id="CHEBI:15377"/>
        <dbReference type="ChEBI" id="CHEBI:29999"/>
        <dbReference type="ChEBI" id="CHEBI:43474"/>
        <dbReference type="ChEBI" id="CHEBI:83421"/>
        <dbReference type="EC" id="3.1.3.16"/>
    </reaction>
</comment>
<accession>A0A1Y5IMS9</accession>
<feature type="compositionally biased region" description="Pro residues" evidence="7">
    <location>
        <begin position="21"/>
        <end position="51"/>
    </location>
</feature>
<feature type="compositionally biased region" description="Pro residues" evidence="7">
    <location>
        <begin position="86"/>
        <end position="100"/>
    </location>
</feature>
<keyword evidence="3" id="KW-0378">Hydrolase</keyword>
<sequence length="605" mass="67294">MTGAVGTGAKRSTRGTTGETVPPPKPPPPKPPPPKPPKPPPPKPPKPPSEKPPASEVAKWRFDQSQRNGKRRASDASSSEEEGEYIPPPPKPPAGAPPPADVLAKKKAKRSRPKVEPSPSEDCAPPPPQPPSNPPPESAKTSREQKLRMPKPESSTDEDEDDDVYLSCEDELEDGELPRLVDLFFDSEETHEEGDEAKTMKFEKIEPRATSHELMAGGEFDSIESIARVQDDAKETFLNNVNSPEIKDKKRSKTKKRLSVGGDESDHPELSRLIKARKLALVLDLDHTLLNSVLVPSLRTEANSLQNAMRLLDHDVARAERTGDPLQRSCFHLPHFDLFTKLRPGVRSFLERASKLFEIHISTMGSQAYADQMVALLDPAKKWINGTVKGLGEMENGRLIAPRYKSLDDCGLGELTDVSVIFDDTTDVWAQNLKSLFTCERYLFFPQARRQFGLLGSSLLEVGQDESESEGMLMTAINVFESVHAEYFKRRDALKGKKSPCMQDILEERRKVVLSGVHVVFSRVFPLHVKPEEQPLWILAENFGANCSSEITSHTTHVVGTSKATAKVREALKRGGIHAVTPHWLECSMLFWRRASEKNFTIAHH</sequence>
<evidence type="ECO:0000256" key="7">
    <source>
        <dbReference type="SAM" id="MobiDB-lite"/>
    </source>
</evidence>
<evidence type="ECO:0000256" key="6">
    <source>
        <dbReference type="ARBA" id="ARBA00048336"/>
    </source>
</evidence>
<name>A0A1Y5IMS9_OSTTA</name>
<evidence type="ECO:0000256" key="5">
    <source>
        <dbReference type="ARBA" id="ARBA00047761"/>
    </source>
</evidence>
<evidence type="ECO:0000256" key="3">
    <source>
        <dbReference type="ARBA" id="ARBA00022801"/>
    </source>
</evidence>
<evidence type="ECO:0000259" key="8">
    <source>
        <dbReference type="PROSITE" id="PS50172"/>
    </source>
</evidence>
<dbReference type="InterPro" id="IPR036412">
    <property type="entry name" value="HAD-like_sf"/>
</dbReference>
<dbReference type="Gene3D" id="3.40.50.1000">
    <property type="entry name" value="HAD superfamily/HAD-like"/>
    <property type="match status" value="1"/>
</dbReference>
<feature type="compositionally biased region" description="Basic and acidic residues" evidence="7">
    <location>
        <begin position="140"/>
        <end position="151"/>
    </location>
</feature>
<dbReference type="InterPro" id="IPR036420">
    <property type="entry name" value="BRCT_dom_sf"/>
</dbReference>
<evidence type="ECO:0000256" key="4">
    <source>
        <dbReference type="ARBA" id="ARBA00023242"/>
    </source>
</evidence>
<dbReference type="InterPro" id="IPR023214">
    <property type="entry name" value="HAD_sf"/>
</dbReference>
<comment type="subcellular location">
    <subcellularLocation>
        <location evidence="1">Nucleus</location>
    </subcellularLocation>
</comment>
<protein>
    <recommendedName>
        <fullName evidence="2">protein-serine/threonine phosphatase</fullName>
        <ecNumber evidence="2">3.1.3.16</ecNumber>
    </recommendedName>
</protein>
<dbReference type="InterPro" id="IPR004274">
    <property type="entry name" value="FCP1_dom"/>
</dbReference>
<feature type="domain" description="BRCT" evidence="8">
    <location>
        <begin position="509"/>
        <end position="602"/>
    </location>
</feature>
<dbReference type="Proteomes" id="UP000195557">
    <property type="component" value="Unassembled WGS sequence"/>
</dbReference>
<feature type="compositionally biased region" description="Pro residues" evidence="7">
    <location>
        <begin position="124"/>
        <end position="137"/>
    </location>
</feature>
<dbReference type="Gene3D" id="3.40.50.10190">
    <property type="entry name" value="BRCT domain"/>
    <property type="match status" value="1"/>
</dbReference>
<dbReference type="CDD" id="cd07521">
    <property type="entry name" value="HAD_FCP1-like"/>
    <property type="match status" value="1"/>
</dbReference>
<evidence type="ECO:0000256" key="2">
    <source>
        <dbReference type="ARBA" id="ARBA00013081"/>
    </source>
</evidence>